<evidence type="ECO:0000313" key="13">
    <source>
        <dbReference type="EMBL" id="CAK9272720.1"/>
    </source>
</evidence>
<proteinExistence type="inferred from homology"/>
<evidence type="ECO:0000256" key="7">
    <source>
        <dbReference type="ARBA" id="ARBA00023163"/>
    </source>
</evidence>
<evidence type="ECO:0000256" key="1">
    <source>
        <dbReference type="ARBA" id="ARBA00004123"/>
    </source>
</evidence>
<dbReference type="InterPro" id="IPR013087">
    <property type="entry name" value="Znf_C2H2_type"/>
</dbReference>
<evidence type="ECO:0000256" key="6">
    <source>
        <dbReference type="ARBA" id="ARBA00023015"/>
    </source>
</evidence>
<feature type="region of interest" description="Disordered" evidence="11">
    <location>
        <begin position="442"/>
        <end position="462"/>
    </location>
</feature>
<dbReference type="InterPro" id="IPR059161">
    <property type="entry name" value="Znf-C2H2_STOP1/2_3rd"/>
</dbReference>
<gene>
    <name evidence="13" type="ORF">CSSPJE1EN1_LOCUS18198</name>
</gene>
<protein>
    <recommendedName>
        <fullName evidence="12">C2H2-type domain-containing protein</fullName>
    </recommendedName>
</protein>
<keyword evidence="7" id="KW-0804">Transcription</keyword>
<accession>A0ABP0X0S2</accession>
<evidence type="ECO:0000256" key="8">
    <source>
        <dbReference type="ARBA" id="ARBA00023242"/>
    </source>
</evidence>
<feature type="region of interest" description="Disordered" evidence="11">
    <location>
        <begin position="78"/>
        <end position="106"/>
    </location>
</feature>
<dbReference type="InterPro" id="IPR036236">
    <property type="entry name" value="Znf_C2H2_sf"/>
</dbReference>
<dbReference type="Pfam" id="PF22995">
    <property type="entry name" value="C2CH-3rd_BIRD-IDD"/>
    <property type="match status" value="1"/>
</dbReference>
<dbReference type="PROSITE" id="PS50157">
    <property type="entry name" value="ZINC_FINGER_C2H2_2"/>
    <property type="match status" value="1"/>
</dbReference>
<name>A0ABP0X0S2_9BRYO</name>
<comment type="subcellular location">
    <subcellularLocation>
        <location evidence="1">Nucleus</location>
    </subcellularLocation>
</comment>
<evidence type="ECO:0000256" key="2">
    <source>
        <dbReference type="ARBA" id="ARBA00022723"/>
    </source>
</evidence>
<dbReference type="SMART" id="SM00355">
    <property type="entry name" value="ZnF_C2H2"/>
    <property type="match status" value="3"/>
</dbReference>
<dbReference type="Gene3D" id="3.30.160.60">
    <property type="entry name" value="Classic Zinc Finger"/>
    <property type="match status" value="2"/>
</dbReference>
<evidence type="ECO:0000256" key="9">
    <source>
        <dbReference type="ARBA" id="ARBA00023452"/>
    </source>
</evidence>
<evidence type="ECO:0000256" key="4">
    <source>
        <dbReference type="ARBA" id="ARBA00022771"/>
    </source>
</evidence>
<keyword evidence="5" id="KW-0862">Zinc</keyword>
<dbReference type="PANTHER" id="PTHR45878:SF1">
    <property type="entry name" value="ZINC FINGER PROTEIN WIP2"/>
    <property type="match status" value="1"/>
</dbReference>
<reference evidence="13" key="1">
    <citation type="submission" date="2024-02" db="EMBL/GenBank/DDBJ databases">
        <authorList>
            <consortium name="ELIXIR-Norway"/>
            <consortium name="Elixir Norway"/>
        </authorList>
    </citation>
    <scope>NUCLEOTIDE SEQUENCE</scope>
</reference>
<keyword evidence="4 10" id="KW-0863">Zinc-finger</keyword>
<dbReference type="InterPro" id="IPR043584">
    <property type="entry name" value="WIP1/2/3/4/5/6"/>
</dbReference>
<feature type="compositionally biased region" description="Polar residues" evidence="11">
    <location>
        <begin position="81"/>
        <end position="106"/>
    </location>
</feature>
<dbReference type="Pfam" id="PF23115">
    <property type="entry name" value="zf-C2H2_STOP2_3rd"/>
    <property type="match status" value="1"/>
</dbReference>
<dbReference type="Pfam" id="PF00096">
    <property type="entry name" value="zf-C2H2"/>
    <property type="match status" value="1"/>
</dbReference>
<evidence type="ECO:0000259" key="12">
    <source>
        <dbReference type="PROSITE" id="PS50157"/>
    </source>
</evidence>
<dbReference type="EMBL" id="OZ020100">
    <property type="protein sequence ID" value="CAK9272720.1"/>
    <property type="molecule type" value="Genomic_DNA"/>
</dbReference>
<feature type="region of interest" description="Disordered" evidence="11">
    <location>
        <begin position="134"/>
        <end position="208"/>
    </location>
</feature>
<sequence>MSRRCNHHQHEGYMSVAVPRSSLTSIPPHVHRPVQHLCHAEWSNPRHVQQVPEISLRWPTTVTTAFVDRPFTDMSLWPGRTTGTRSSPMNSHESSATDSPSNSVTTFYPLVEHPQQTGSSLQRSNQDFYQQNMYKRQRSSVTGAEEASAPQRRVLPFLSLSPPTADDGDQGWDHGNLQPDMSKSGDAGPRTSTVLDLRAPSDSNASCQEYSDDNDVTVALHIGPPSSSHHRTACMDGARSTLQADGSVLHGDYDDMGIPDHHHLQYKQSSQNITAERVGRLLLEGQYWIPTSAQILVGPTQFSCHVCSKTFNRYNNLQMHMWGHGSQYRKGPQSLRGTQPTAMLRLPCYCCAQGCRNNIAHPRSKPLKDFRTLQTHYKRKHGIKPFMCGKCSKTFAVRGDWRTHEKNCGKLWYCTCGSEFKHKRSLKDHIRAFGNGHAALGAGDSCEEDDEPVIISEDDTDP</sequence>
<dbReference type="PROSITE" id="PS00028">
    <property type="entry name" value="ZINC_FINGER_C2H2_1"/>
    <property type="match status" value="1"/>
</dbReference>
<organism evidence="13 14">
    <name type="scientific">Sphagnum jensenii</name>
    <dbReference type="NCBI Taxonomy" id="128206"/>
    <lineage>
        <taxon>Eukaryota</taxon>
        <taxon>Viridiplantae</taxon>
        <taxon>Streptophyta</taxon>
        <taxon>Embryophyta</taxon>
        <taxon>Bryophyta</taxon>
        <taxon>Sphagnophytina</taxon>
        <taxon>Sphagnopsida</taxon>
        <taxon>Sphagnales</taxon>
        <taxon>Sphagnaceae</taxon>
        <taxon>Sphagnum</taxon>
    </lineage>
</organism>
<feature type="compositionally biased region" description="Acidic residues" evidence="11">
    <location>
        <begin position="445"/>
        <end position="462"/>
    </location>
</feature>
<keyword evidence="3" id="KW-0677">Repeat</keyword>
<keyword evidence="8" id="KW-0539">Nucleus</keyword>
<evidence type="ECO:0000256" key="5">
    <source>
        <dbReference type="ARBA" id="ARBA00022833"/>
    </source>
</evidence>
<dbReference type="InterPro" id="IPR055187">
    <property type="entry name" value="C2CH-3rd_BIRD-IDD"/>
</dbReference>
<evidence type="ECO:0000313" key="14">
    <source>
        <dbReference type="Proteomes" id="UP001497444"/>
    </source>
</evidence>
<keyword evidence="6" id="KW-0805">Transcription regulation</keyword>
<evidence type="ECO:0000256" key="11">
    <source>
        <dbReference type="SAM" id="MobiDB-lite"/>
    </source>
</evidence>
<keyword evidence="14" id="KW-1185">Reference proteome</keyword>
<evidence type="ECO:0000256" key="3">
    <source>
        <dbReference type="ARBA" id="ARBA00022737"/>
    </source>
</evidence>
<evidence type="ECO:0000256" key="10">
    <source>
        <dbReference type="PROSITE-ProRule" id="PRU00042"/>
    </source>
</evidence>
<comment type="similarity">
    <text evidence="9">Belongs to the WIP C2H2-type zinc-finger protein family.</text>
</comment>
<dbReference type="PANTHER" id="PTHR45878">
    <property type="entry name" value="ZINC FINGER PROTEIN WIP2"/>
    <property type="match status" value="1"/>
</dbReference>
<dbReference type="SUPFAM" id="SSF57667">
    <property type="entry name" value="beta-beta-alpha zinc fingers"/>
    <property type="match status" value="1"/>
</dbReference>
<keyword evidence="2" id="KW-0479">Metal-binding</keyword>
<feature type="domain" description="C2H2-type" evidence="12">
    <location>
        <begin position="302"/>
        <end position="329"/>
    </location>
</feature>
<dbReference type="Proteomes" id="UP001497444">
    <property type="component" value="Chromosome 5"/>
</dbReference>